<reference evidence="2" key="2">
    <citation type="submission" date="2021-09" db="EMBL/GenBank/DDBJ databases">
        <authorList>
            <person name="Jia N."/>
            <person name="Wang J."/>
            <person name="Shi W."/>
            <person name="Du L."/>
            <person name="Sun Y."/>
            <person name="Zhan W."/>
            <person name="Jiang J."/>
            <person name="Wang Q."/>
            <person name="Zhang B."/>
            <person name="Ji P."/>
            <person name="Sakyi L.B."/>
            <person name="Cui X."/>
            <person name="Yuan T."/>
            <person name="Jiang B."/>
            <person name="Yang W."/>
            <person name="Lam T.T.-Y."/>
            <person name="Chang Q."/>
            <person name="Ding S."/>
            <person name="Wang X."/>
            <person name="Zhu J."/>
            <person name="Ruan X."/>
            <person name="Zhao L."/>
            <person name="Wei J."/>
            <person name="Que T."/>
            <person name="Du C."/>
            <person name="Cheng J."/>
            <person name="Dai P."/>
            <person name="Han X."/>
            <person name="Huang E."/>
            <person name="Gao Y."/>
            <person name="Liu J."/>
            <person name="Shao H."/>
            <person name="Ye R."/>
            <person name="Li L."/>
            <person name="Wei W."/>
            <person name="Wang X."/>
            <person name="Wang C."/>
            <person name="Huo Q."/>
            <person name="Li W."/>
            <person name="Guo W."/>
            <person name="Chen H."/>
            <person name="Chen S."/>
            <person name="Zhou L."/>
            <person name="Zhou L."/>
            <person name="Ni X."/>
            <person name="Tian J."/>
            <person name="Zhou Y."/>
            <person name="Sheng Y."/>
            <person name="Liu T."/>
            <person name="Pan Y."/>
            <person name="Xia L."/>
            <person name="Li J."/>
            <person name="Zhao F."/>
            <person name="Cao W."/>
        </authorList>
    </citation>
    <scope>NUCLEOTIDE SEQUENCE</scope>
    <source>
        <strain evidence="2">Rsan-2018</strain>
        <tissue evidence="2">Larvae</tissue>
    </source>
</reference>
<evidence type="ECO:0000313" key="2">
    <source>
        <dbReference type="EMBL" id="KAH7969369.1"/>
    </source>
</evidence>
<dbReference type="AlphaFoldDB" id="A0A9D4Q6S8"/>
<proteinExistence type="predicted"/>
<evidence type="ECO:0000313" key="3">
    <source>
        <dbReference type="Proteomes" id="UP000821837"/>
    </source>
</evidence>
<accession>A0A9D4Q6S8</accession>
<keyword evidence="3" id="KW-1185">Reference proteome</keyword>
<dbReference type="EMBL" id="JABSTV010001248">
    <property type="protein sequence ID" value="KAH7969369.1"/>
    <property type="molecule type" value="Genomic_DNA"/>
</dbReference>
<evidence type="ECO:0000256" key="1">
    <source>
        <dbReference type="SAM" id="MobiDB-lite"/>
    </source>
</evidence>
<comment type="caution">
    <text evidence="2">The sequence shown here is derived from an EMBL/GenBank/DDBJ whole genome shotgun (WGS) entry which is preliminary data.</text>
</comment>
<feature type="region of interest" description="Disordered" evidence="1">
    <location>
        <begin position="75"/>
        <end position="99"/>
    </location>
</feature>
<dbReference type="Proteomes" id="UP000821837">
    <property type="component" value="Unassembled WGS sequence"/>
</dbReference>
<name>A0A9D4Q6S8_RHISA</name>
<reference evidence="2" key="1">
    <citation type="journal article" date="2020" name="Cell">
        <title>Large-Scale Comparative Analyses of Tick Genomes Elucidate Their Genetic Diversity and Vector Capacities.</title>
        <authorList>
            <consortium name="Tick Genome and Microbiome Consortium (TIGMIC)"/>
            <person name="Jia N."/>
            <person name="Wang J."/>
            <person name="Shi W."/>
            <person name="Du L."/>
            <person name="Sun Y."/>
            <person name="Zhan W."/>
            <person name="Jiang J.F."/>
            <person name="Wang Q."/>
            <person name="Zhang B."/>
            <person name="Ji P."/>
            <person name="Bell-Sakyi L."/>
            <person name="Cui X.M."/>
            <person name="Yuan T.T."/>
            <person name="Jiang B.G."/>
            <person name="Yang W.F."/>
            <person name="Lam T.T."/>
            <person name="Chang Q.C."/>
            <person name="Ding S.J."/>
            <person name="Wang X.J."/>
            <person name="Zhu J.G."/>
            <person name="Ruan X.D."/>
            <person name="Zhao L."/>
            <person name="Wei J.T."/>
            <person name="Ye R.Z."/>
            <person name="Que T.C."/>
            <person name="Du C.H."/>
            <person name="Zhou Y.H."/>
            <person name="Cheng J.X."/>
            <person name="Dai P.F."/>
            <person name="Guo W.B."/>
            <person name="Han X.H."/>
            <person name="Huang E.J."/>
            <person name="Li L.F."/>
            <person name="Wei W."/>
            <person name="Gao Y.C."/>
            <person name="Liu J.Z."/>
            <person name="Shao H.Z."/>
            <person name="Wang X."/>
            <person name="Wang C.C."/>
            <person name="Yang T.C."/>
            <person name="Huo Q.B."/>
            <person name="Li W."/>
            <person name="Chen H.Y."/>
            <person name="Chen S.E."/>
            <person name="Zhou L.G."/>
            <person name="Ni X.B."/>
            <person name="Tian J.H."/>
            <person name="Sheng Y."/>
            <person name="Liu T."/>
            <person name="Pan Y.S."/>
            <person name="Xia L.Y."/>
            <person name="Li J."/>
            <person name="Zhao F."/>
            <person name="Cao W.C."/>
        </authorList>
    </citation>
    <scope>NUCLEOTIDE SEQUENCE</scope>
    <source>
        <strain evidence="2">Rsan-2018</strain>
    </source>
</reference>
<sequence>MHALPTVADGTVCGESDAAQASRGTGFRYPGGAWIYPGALDARLASRGEGRVSRPPTAAAQLFCVECSGRERLRTKGRTARSQNAERGRISERGPVPDSSRCVWSALRAVVSAPMTPCGQLRAASPLV</sequence>
<gene>
    <name evidence="2" type="ORF">HPB52_017359</name>
</gene>
<protein>
    <submittedName>
        <fullName evidence="2">Uncharacterized protein</fullName>
    </submittedName>
</protein>
<organism evidence="2 3">
    <name type="scientific">Rhipicephalus sanguineus</name>
    <name type="common">Brown dog tick</name>
    <name type="synonym">Ixodes sanguineus</name>
    <dbReference type="NCBI Taxonomy" id="34632"/>
    <lineage>
        <taxon>Eukaryota</taxon>
        <taxon>Metazoa</taxon>
        <taxon>Ecdysozoa</taxon>
        <taxon>Arthropoda</taxon>
        <taxon>Chelicerata</taxon>
        <taxon>Arachnida</taxon>
        <taxon>Acari</taxon>
        <taxon>Parasitiformes</taxon>
        <taxon>Ixodida</taxon>
        <taxon>Ixodoidea</taxon>
        <taxon>Ixodidae</taxon>
        <taxon>Rhipicephalinae</taxon>
        <taxon>Rhipicephalus</taxon>
        <taxon>Rhipicephalus</taxon>
    </lineage>
</organism>